<sequence length="109" mass="12164">MWCGAAEQRPMYRTGYACEGTKLDISCEPGHYIHLIRANYGRFSISICNEHGTLDWSVDCTSHRSFRVMSRSCAMKNSCSLPAATSMFGDPCPGTLKYLEAHYQCVPGE</sequence>
<dbReference type="CDD" id="cd22830">
    <property type="entry name" value="Gal_Rha_Lectin_dCirl"/>
    <property type="match status" value="1"/>
</dbReference>
<dbReference type="EMBL" id="CP092865">
    <property type="protein sequence ID" value="UYV65988.1"/>
    <property type="molecule type" value="Genomic_DNA"/>
</dbReference>
<dbReference type="PANTHER" id="PTHR46780">
    <property type="entry name" value="PROTEIN EVA-1"/>
    <property type="match status" value="1"/>
</dbReference>
<reference evidence="2 3" key="1">
    <citation type="submission" date="2022-01" db="EMBL/GenBank/DDBJ databases">
        <title>A chromosomal length assembly of Cordylochernes scorpioides.</title>
        <authorList>
            <person name="Zeh D."/>
            <person name="Zeh J."/>
        </authorList>
    </citation>
    <scope>NUCLEOTIDE SEQUENCE [LARGE SCALE GENOMIC DNA]</scope>
    <source>
        <strain evidence="2">IN4F17</strain>
        <tissue evidence="2">Whole Body</tissue>
    </source>
</reference>
<dbReference type="Gene3D" id="2.60.120.740">
    <property type="match status" value="1"/>
</dbReference>
<protein>
    <recommendedName>
        <fullName evidence="1">SUEL-type lectin domain-containing protein</fullName>
    </recommendedName>
</protein>
<dbReference type="InterPro" id="IPR000922">
    <property type="entry name" value="Lectin_gal-bd_dom"/>
</dbReference>
<dbReference type="Pfam" id="PF02140">
    <property type="entry name" value="SUEL_Lectin"/>
    <property type="match status" value="1"/>
</dbReference>
<accession>A0ABY6KB44</accession>
<organism evidence="2 3">
    <name type="scientific">Cordylochernes scorpioides</name>
    <dbReference type="NCBI Taxonomy" id="51811"/>
    <lineage>
        <taxon>Eukaryota</taxon>
        <taxon>Metazoa</taxon>
        <taxon>Ecdysozoa</taxon>
        <taxon>Arthropoda</taxon>
        <taxon>Chelicerata</taxon>
        <taxon>Arachnida</taxon>
        <taxon>Pseudoscorpiones</taxon>
        <taxon>Cheliferoidea</taxon>
        <taxon>Chernetidae</taxon>
        <taxon>Cordylochernes</taxon>
    </lineage>
</organism>
<feature type="domain" description="SUEL-type lectin" evidence="1">
    <location>
        <begin position="17"/>
        <end position="106"/>
    </location>
</feature>
<evidence type="ECO:0000313" key="2">
    <source>
        <dbReference type="EMBL" id="UYV65988.1"/>
    </source>
</evidence>
<evidence type="ECO:0000259" key="1">
    <source>
        <dbReference type="PROSITE" id="PS50228"/>
    </source>
</evidence>
<name>A0ABY6KB44_9ARAC</name>
<dbReference type="Proteomes" id="UP001235939">
    <property type="component" value="Chromosome 03"/>
</dbReference>
<proteinExistence type="predicted"/>
<dbReference type="PROSITE" id="PS50228">
    <property type="entry name" value="SUEL_LECTIN"/>
    <property type="match status" value="1"/>
</dbReference>
<dbReference type="InterPro" id="IPR043159">
    <property type="entry name" value="Lectin_gal-bd_sf"/>
</dbReference>
<evidence type="ECO:0000313" key="3">
    <source>
        <dbReference type="Proteomes" id="UP001235939"/>
    </source>
</evidence>
<keyword evidence="3" id="KW-1185">Reference proteome</keyword>
<gene>
    <name evidence="2" type="ORF">LAZ67_3006073</name>
</gene>